<gene>
    <name evidence="2" type="ORF">LTR05_000512</name>
</gene>
<keyword evidence="3" id="KW-1185">Reference proteome</keyword>
<proteinExistence type="predicted"/>
<comment type="caution">
    <text evidence="2">The sequence shown here is derived from an EMBL/GenBank/DDBJ whole genome shotgun (WGS) entry which is preliminary data.</text>
</comment>
<evidence type="ECO:0000256" key="1">
    <source>
        <dbReference type="SAM" id="MobiDB-lite"/>
    </source>
</evidence>
<feature type="compositionally biased region" description="Basic and acidic residues" evidence="1">
    <location>
        <begin position="137"/>
        <end position="161"/>
    </location>
</feature>
<dbReference type="EMBL" id="JAVRRJ010000001">
    <property type="protein sequence ID" value="KAK5090340.1"/>
    <property type="molecule type" value="Genomic_DNA"/>
</dbReference>
<dbReference type="AlphaFoldDB" id="A0AAN7T683"/>
<sequence>MGLFSCCISDRKQIKTEAEARHARIAEIYQQAQNNTQTPTQAPPPSYNEAVCDVFLGTTTVVEEKPRQLIPEPQSQVHQENACTSRPASPRTSIYSVPSTRLTDITSMHTGATAVPTHRGDSPRSSLAFDSAPPSYYDDRSMRERSRSPDYERRPQGEQEPHPVMADNWLDRLLAAAERDGTEVRNTRR</sequence>
<dbReference type="Proteomes" id="UP001309876">
    <property type="component" value="Unassembled WGS sequence"/>
</dbReference>
<accession>A0AAN7T683</accession>
<feature type="compositionally biased region" description="Polar residues" evidence="1">
    <location>
        <begin position="73"/>
        <end position="110"/>
    </location>
</feature>
<organism evidence="2 3">
    <name type="scientific">Lithohypha guttulata</name>
    <dbReference type="NCBI Taxonomy" id="1690604"/>
    <lineage>
        <taxon>Eukaryota</taxon>
        <taxon>Fungi</taxon>
        <taxon>Dikarya</taxon>
        <taxon>Ascomycota</taxon>
        <taxon>Pezizomycotina</taxon>
        <taxon>Eurotiomycetes</taxon>
        <taxon>Chaetothyriomycetidae</taxon>
        <taxon>Chaetothyriales</taxon>
        <taxon>Trichomeriaceae</taxon>
        <taxon>Lithohypha</taxon>
    </lineage>
</organism>
<feature type="region of interest" description="Disordered" evidence="1">
    <location>
        <begin position="67"/>
        <end position="167"/>
    </location>
</feature>
<evidence type="ECO:0000313" key="2">
    <source>
        <dbReference type="EMBL" id="KAK5090340.1"/>
    </source>
</evidence>
<protein>
    <submittedName>
        <fullName evidence="2">Uncharacterized protein</fullName>
    </submittedName>
</protein>
<reference evidence="2 3" key="1">
    <citation type="submission" date="2023-08" db="EMBL/GenBank/DDBJ databases">
        <title>Black Yeasts Isolated from many extreme environments.</title>
        <authorList>
            <person name="Coleine C."/>
            <person name="Stajich J.E."/>
            <person name="Selbmann L."/>
        </authorList>
    </citation>
    <scope>NUCLEOTIDE SEQUENCE [LARGE SCALE GENOMIC DNA]</scope>
    <source>
        <strain evidence="2 3">CCFEE 5910</strain>
    </source>
</reference>
<name>A0AAN7T683_9EURO</name>
<evidence type="ECO:0000313" key="3">
    <source>
        <dbReference type="Proteomes" id="UP001309876"/>
    </source>
</evidence>